<proteinExistence type="predicted"/>
<dbReference type="Proteomes" id="UP000011115">
    <property type="component" value="Unassembled WGS sequence"/>
</dbReference>
<keyword evidence="2" id="KW-1185">Reference proteome</keyword>
<reference evidence="2" key="1">
    <citation type="journal article" date="2011" name="Nature">
        <title>Genome sequence and analysis of the tuber crop potato.</title>
        <authorList>
            <consortium name="The Potato Genome Sequencing Consortium"/>
        </authorList>
    </citation>
    <scope>NUCLEOTIDE SEQUENCE [LARGE SCALE GENOMIC DNA]</scope>
    <source>
        <strain evidence="2">cv. DM1-3 516 R44</strain>
    </source>
</reference>
<dbReference type="SUPFAM" id="SSF53474">
    <property type="entry name" value="alpha/beta-Hydrolases"/>
    <property type="match status" value="1"/>
</dbReference>
<dbReference type="AlphaFoldDB" id="M1AA16"/>
<reference evidence="1" key="2">
    <citation type="submission" date="2015-06" db="UniProtKB">
        <authorList>
            <consortium name="EnsemblPlants"/>
        </authorList>
    </citation>
    <scope>IDENTIFICATION</scope>
    <source>
        <strain evidence="1">DM1-3 516 R44</strain>
    </source>
</reference>
<name>M1AA16_SOLTU</name>
<dbReference type="InterPro" id="IPR029058">
    <property type="entry name" value="AB_hydrolase_fold"/>
</dbReference>
<dbReference type="Gene3D" id="3.40.50.12670">
    <property type="match status" value="1"/>
</dbReference>
<protein>
    <submittedName>
        <fullName evidence="1">1-O-acylglucose:anthocyanin-O-acyltransferase</fullName>
    </submittedName>
</protein>
<evidence type="ECO:0000313" key="1">
    <source>
        <dbReference type="EnsemblPlants" id="PGSC0003DMT400018087"/>
    </source>
</evidence>
<accession>M1AA16</accession>
<dbReference type="EnsemblPlants" id="PGSC0003DMT400018087">
    <property type="protein sequence ID" value="PGSC0003DMT400018087"/>
    <property type="gene ID" value="PGSC0003DMG401007028"/>
</dbReference>
<dbReference type="ExpressionAtlas" id="M1AA16">
    <property type="expression patterns" value="baseline"/>
</dbReference>
<dbReference type="HOGENOM" id="CLU_2927191_0_0_1"/>
<organism evidence="1 2">
    <name type="scientific">Solanum tuberosum</name>
    <name type="common">Potato</name>
    <dbReference type="NCBI Taxonomy" id="4113"/>
    <lineage>
        <taxon>Eukaryota</taxon>
        <taxon>Viridiplantae</taxon>
        <taxon>Streptophyta</taxon>
        <taxon>Embryophyta</taxon>
        <taxon>Tracheophyta</taxon>
        <taxon>Spermatophyta</taxon>
        <taxon>Magnoliopsida</taxon>
        <taxon>eudicotyledons</taxon>
        <taxon>Gunneridae</taxon>
        <taxon>Pentapetalae</taxon>
        <taxon>asterids</taxon>
        <taxon>lamiids</taxon>
        <taxon>Solanales</taxon>
        <taxon>Solanaceae</taxon>
        <taxon>Solanoideae</taxon>
        <taxon>Solaneae</taxon>
        <taxon>Solanum</taxon>
    </lineage>
</organism>
<evidence type="ECO:0000313" key="2">
    <source>
        <dbReference type="Proteomes" id="UP000011115"/>
    </source>
</evidence>
<sequence>MGLIPDELYKKEWHDLSLIWANDNNVRDALHVRKGAGHTTPEYKPVESLAMLKRWLSYESL</sequence>
<dbReference type="Gramene" id="PGSC0003DMT400018087">
    <property type="protein sequence ID" value="PGSC0003DMT400018087"/>
    <property type="gene ID" value="PGSC0003DMG401007028"/>
</dbReference>